<dbReference type="Gene3D" id="3.20.20.140">
    <property type="entry name" value="Metal-dependent hydrolases"/>
    <property type="match status" value="1"/>
</dbReference>
<dbReference type="InterPro" id="IPR011778">
    <property type="entry name" value="Hydantoinase/dihydroPyrase"/>
</dbReference>
<evidence type="ECO:0000259" key="10">
    <source>
        <dbReference type="Pfam" id="PF01979"/>
    </source>
</evidence>
<evidence type="ECO:0000256" key="8">
    <source>
        <dbReference type="ARBA" id="ARBA00039113"/>
    </source>
</evidence>
<evidence type="ECO:0000256" key="7">
    <source>
        <dbReference type="ARBA" id="ARBA00036696"/>
    </source>
</evidence>
<sequence>MPGILIKNGTVVNDDAKFVADVLIQDGIIVDVRPNISAQDYPNVRVLDATDRLVIPGGIDPHTHLQLPFMGDVSCDDFYSGTRAALAGGTTMIIDFVIGDKSSSLIDSWKKWRSWADPKVCCDYGLSVAVTAWSPEIAEQMKALTGPEYGVNAFKFFLAYKGSFMIDDSSFLEALQHCSKIGALARVHAENGSAIDNKQKELLEQGVTGPEGHTQSRPEELEGEATNRACVLAEQANCPLYVVHVMTKPAAEAIERHLEKGNVVFGEPIAAGLALDGSGYYDEDWDKAAGLVMSPPLSREEDTPQALMDRLAKGLLHLTGTDNCTFTCAQKRRGKTDFTKIPNGVNGLEDRMSVVWEKGVHAKKIDEQRFVAITSTMAAKIFGCYPRKGRIAPGSDADIVIWNPNCSRVISVDTHHQAVDYNIFEGMTVHGTPETTICGGKVVYEKGTLNVEGGSGRYVPFAPFNDFVYAPLASRGNLFAPKKVERLQ</sequence>
<evidence type="ECO:0000256" key="5">
    <source>
        <dbReference type="ARBA" id="ARBA00022801"/>
    </source>
</evidence>
<comment type="similarity">
    <text evidence="2">Belongs to the metallo-dependent hydrolases superfamily. Hydantoinase/dihydropyrimidinase family.</text>
</comment>
<dbReference type="Pfam" id="PF01979">
    <property type="entry name" value="Amidohydro_1"/>
    <property type="match status" value="1"/>
</dbReference>
<evidence type="ECO:0000256" key="6">
    <source>
        <dbReference type="ARBA" id="ARBA00022833"/>
    </source>
</evidence>
<dbReference type="PANTHER" id="PTHR11647">
    <property type="entry name" value="HYDRANTOINASE/DIHYDROPYRIMIDINASE FAMILY MEMBER"/>
    <property type="match status" value="1"/>
</dbReference>
<dbReference type="SUPFAM" id="SSF51556">
    <property type="entry name" value="Metallo-dependent hydrolases"/>
    <property type="match status" value="1"/>
</dbReference>
<dbReference type="SUPFAM" id="SSF51338">
    <property type="entry name" value="Composite domain of metallo-dependent hydrolases"/>
    <property type="match status" value="2"/>
</dbReference>
<evidence type="ECO:0000313" key="11">
    <source>
        <dbReference type="Proteomes" id="UP000095287"/>
    </source>
</evidence>
<dbReference type="WBParaSite" id="L893_g23898.t1">
    <property type="protein sequence ID" value="L893_g23898.t1"/>
    <property type="gene ID" value="L893_g23898"/>
</dbReference>
<reference evidence="12" key="1">
    <citation type="submission" date="2016-11" db="UniProtKB">
        <authorList>
            <consortium name="WormBaseParasite"/>
        </authorList>
    </citation>
    <scope>IDENTIFICATION</scope>
</reference>
<evidence type="ECO:0000313" key="12">
    <source>
        <dbReference type="WBParaSite" id="L893_g23898.t1"/>
    </source>
</evidence>
<dbReference type="GO" id="GO:0004157">
    <property type="term" value="F:dihydropyrimidinase activity"/>
    <property type="evidence" value="ECO:0007669"/>
    <property type="project" value="UniProtKB-EC"/>
</dbReference>
<dbReference type="InterPro" id="IPR006680">
    <property type="entry name" value="Amidohydro-rel"/>
</dbReference>
<feature type="domain" description="Amidohydrolase-related" evidence="10">
    <location>
        <begin position="53"/>
        <end position="443"/>
    </location>
</feature>
<protein>
    <recommendedName>
        <fullName evidence="8">dihydropyrimidinase</fullName>
        <ecNumber evidence="8">3.5.2.2</ecNumber>
    </recommendedName>
</protein>
<dbReference type="InterPro" id="IPR032466">
    <property type="entry name" value="Metal_Hydrolase"/>
</dbReference>
<evidence type="ECO:0000256" key="3">
    <source>
        <dbReference type="ARBA" id="ARBA00011881"/>
    </source>
</evidence>
<keyword evidence="6" id="KW-0862">Zinc</keyword>
<comment type="cofactor">
    <cofactor evidence="1">
        <name>Zn(2+)</name>
        <dbReference type="ChEBI" id="CHEBI:29105"/>
    </cofactor>
</comment>
<evidence type="ECO:0000256" key="1">
    <source>
        <dbReference type="ARBA" id="ARBA00001947"/>
    </source>
</evidence>
<comment type="PTM">
    <text evidence="9">Carbamylation allows a single lysine to coordinate two divalent metal cations.</text>
</comment>
<dbReference type="InterPro" id="IPR011059">
    <property type="entry name" value="Metal-dep_hydrolase_composite"/>
</dbReference>
<dbReference type="CDD" id="cd01314">
    <property type="entry name" value="D-HYD"/>
    <property type="match status" value="1"/>
</dbReference>
<dbReference type="InterPro" id="IPR050378">
    <property type="entry name" value="Metallo-dep_Hydrolases_sf"/>
</dbReference>
<dbReference type="Proteomes" id="UP000095287">
    <property type="component" value="Unplaced"/>
</dbReference>
<evidence type="ECO:0000256" key="9">
    <source>
        <dbReference type="PIRSR" id="PIRSR611778-50"/>
    </source>
</evidence>
<name>A0A1I7Z9C1_9BILA</name>
<keyword evidence="4" id="KW-0479">Metal-binding</keyword>
<proteinExistence type="inferred from homology"/>
<dbReference type="GO" id="GO:0046872">
    <property type="term" value="F:metal ion binding"/>
    <property type="evidence" value="ECO:0007669"/>
    <property type="project" value="UniProtKB-KW"/>
</dbReference>
<dbReference type="PANTHER" id="PTHR11647:SF1">
    <property type="entry name" value="COLLAPSIN RESPONSE MEDIATOR PROTEIN"/>
    <property type="match status" value="1"/>
</dbReference>
<comment type="catalytic activity">
    <reaction evidence="7">
        <text>5,6-dihydrouracil + H2O = 3-(carbamoylamino)propanoate + H(+)</text>
        <dbReference type="Rhea" id="RHEA:16121"/>
        <dbReference type="ChEBI" id="CHEBI:11892"/>
        <dbReference type="ChEBI" id="CHEBI:15377"/>
        <dbReference type="ChEBI" id="CHEBI:15378"/>
        <dbReference type="ChEBI" id="CHEBI:15901"/>
        <dbReference type="EC" id="3.5.2.2"/>
    </reaction>
</comment>
<evidence type="ECO:0000256" key="4">
    <source>
        <dbReference type="ARBA" id="ARBA00022723"/>
    </source>
</evidence>
<dbReference type="GO" id="GO:0005829">
    <property type="term" value="C:cytosol"/>
    <property type="evidence" value="ECO:0007669"/>
    <property type="project" value="TreeGrafter"/>
</dbReference>
<organism evidence="11 12">
    <name type="scientific">Steinernema glaseri</name>
    <dbReference type="NCBI Taxonomy" id="37863"/>
    <lineage>
        <taxon>Eukaryota</taxon>
        <taxon>Metazoa</taxon>
        <taxon>Ecdysozoa</taxon>
        <taxon>Nematoda</taxon>
        <taxon>Chromadorea</taxon>
        <taxon>Rhabditida</taxon>
        <taxon>Tylenchina</taxon>
        <taxon>Panagrolaimomorpha</taxon>
        <taxon>Strongyloidoidea</taxon>
        <taxon>Steinernematidae</taxon>
        <taxon>Steinernema</taxon>
    </lineage>
</organism>
<dbReference type="Gene3D" id="2.30.40.10">
    <property type="entry name" value="Urease, subunit C, domain 1"/>
    <property type="match status" value="1"/>
</dbReference>
<dbReference type="EC" id="3.5.2.2" evidence="8"/>
<dbReference type="FunFam" id="3.20.20.140:FF:000001">
    <property type="entry name" value="Dihydropyrimidinase like 3"/>
    <property type="match status" value="1"/>
</dbReference>
<dbReference type="AlphaFoldDB" id="A0A1I7Z9C1"/>
<dbReference type="NCBIfam" id="TIGR02033">
    <property type="entry name" value="D-hydantoinase"/>
    <property type="match status" value="1"/>
</dbReference>
<evidence type="ECO:0000256" key="2">
    <source>
        <dbReference type="ARBA" id="ARBA00008829"/>
    </source>
</evidence>
<keyword evidence="11" id="KW-1185">Reference proteome</keyword>
<comment type="subunit">
    <text evidence="3">Homotetramer.</text>
</comment>
<feature type="modified residue" description="N6-carboxylysine" evidence="9">
    <location>
        <position position="155"/>
    </location>
</feature>
<accession>A0A1I7Z9C1</accession>
<keyword evidence="5" id="KW-0378">Hydrolase</keyword>
<dbReference type="GO" id="GO:0006208">
    <property type="term" value="P:pyrimidine nucleobase catabolic process"/>
    <property type="evidence" value="ECO:0007669"/>
    <property type="project" value="TreeGrafter"/>
</dbReference>